<evidence type="ECO:0000256" key="13">
    <source>
        <dbReference type="SAM" id="Phobius"/>
    </source>
</evidence>
<keyword evidence="7 11" id="KW-0406">Ion transport</keyword>
<keyword evidence="3 11" id="KW-0894">Sodium channel</keyword>
<dbReference type="PRINTS" id="PR01078">
    <property type="entry name" value="AMINACHANNEL"/>
</dbReference>
<feature type="compositionally biased region" description="Polar residues" evidence="12">
    <location>
        <begin position="8"/>
        <end position="22"/>
    </location>
</feature>
<evidence type="ECO:0000256" key="5">
    <source>
        <dbReference type="ARBA" id="ARBA00022989"/>
    </source>
</evidence>
<keyword evidence="6" id="KW-0915">Sodium</keyword>
<comment type="similarity">
    <text evidence="11">Belongs to the amiloride-sensitive sodium channel (TC 1.A.6) family.</text>
</comment>
<evidence type="ECO:0000256" key="10">
    <source>
        <dbReference type="ARBA" id="ARBA00023303"/>
    </source>
</evidence>
<gene>
    <name evidence="14" type="ORF">PEVE_00004696</name>
</gene>
<comment type="caution">
    <text evidence="14">The sequence shown here is derived from an EMBL/GenBank/DDBJ whole genome shotgun (WGS) entry which is preliminary data.</text>
</comment>
<dbReference type="Pfam" id="PF00858">
    <property type="entry name" value="ASC"/>
    <property type="match status" value="1"/>
</dbReference>
<keyword evidence="15" id="KW-1185">Reference proteome</keyword>
<keyword evidence="9 11" id="KW-0739">Sodium transport</keyword>
<evidence type="ECO:0000256" key="8">
    <source>
        <dbReference type="ARBA" id="ARBA00023136"/>
    </source>
</evidence>
<comment type="subcellular location">
    <subcellularLocation>
        <location evidence="1">Membrane</location>
        <topology evidence="1">Multi-pass membrane protein</topology>
    </subcellularLocation>
</comment>
<accession>A0ABN8QG35</accession>
<evidence type="ECO:0000313" key="14">
    <source>
        <dbReference type="EMBL" id="CAH3163752.1"/>
    </source>
</evidence>
<evidence type="ECO:0000256" key="12">
    <source>
        <dbReference type="SAM" id="MobiDB-lite"/>
    </source>
</evidence>
<keyword evidence="10 11" id="KW-0407">Ion channel</keyword>
<evidence type="ECO:0000256" key="11">
    <source>
        <dbReference type="RuleBase" id="RU000679"/>
    </source>
</evidence>
<keyword evidence="2 11" id="KW-0813">Transport</keyword>
<reference evidence="14 15" key="1">
    <citation type="submission" date="2022-05" db="EMBL/GenBank/DDBJ databases">
        <authorList>
            <consortium name="Genoscope - CEA"/>
            <person name="William W."/>
        </authorList>
    </citation>
    <scope>NUCLEOTIDE SEQUENCE [LARGE SCALE GENOMIC DNA]</scope>
</reference>
<sequence>MYCEYSDGVQQQSIANPQGRSPRTSAVTAHELMFKPLGVKSGSSSLMNNLLLANKLRGHIVMAGKTILLSLVVFITVEMMVIEKKTSPECWTTESESQGEKLPKKQKPSTETWEEFTDSTTLHGLKYVFKKRHFVVRLFWVLLLLFALTYYVIIVYRAFSKYYSYPINTLVITKQDLKEMDFPAITICSHNYLAKSKLFMRDDDPLFAASGLNITLCDVTKKVRGNEPCGLSLICCCQPPHTVNMSISLPNCTKKYRHDLLSAKHQSNFKSDVEIFLERYSQDIKSLVGPLCTFGGTASCSAESFDPIFTPTGMCYTFNSGRNGKVETVNNGGVSSGLTILLDAQTPEYFQGKMSVGFKVLVHGQGEYIDEWEGINVGPGQHAVIALTQKKYKNLEKPYPTNCTKRSLKAYTSYTVEGCFFECKAEIITKKCGCRLSGYTGAPEHVTCTTVEEYLCVYKIQETVTKKTCGCEVPCYYSKYSAEVSYSYFPDPGTAAAFIRNGYYGDHQYQRENLVYLQVGFKTMSYDLQEEQPAYDTNSLFGEIGGSMGLFLGCSLITIWEWLDFILTQIFTARERRLTHPA</sequence>
<evidence type="ECO:0000256" key="6">
    <source>
        <dbReference type="ARBA" id="ARBA00023053"/>
    </source>
</evidence>
<evidence type="ECO:0000256" key="7">
    <source>
        <dbReference type="ARBA" id="ARBA00023065"/>
    </source>
</evidence>
<keyword evidence="8 13" id="KW-0472">Membrane</keyword>
<dbReference type="Gene3D" id="1.10.287.770">
    <property type="entry name" value="YojJ-like"/>
    <property type="match status" value="1"/>
</dbReference>
<keyword evidence="4 11" id="KW-0812">Transmembrane</keyword>
<protein>
    <submittedName>
        <fullName evidence="14">Uncharacterized protein</fullName>
    </submittedName>
</protein>
<evidence type="ECO:0000256" key="3">
    <source>
        <dbReference type="ARBA" id="ARBA00022461"/>
    </source>
</evidence>
<keyword evidence="5 13" id="KW-1133">Transmembrane helix</keyword>
<organism evidence="14 15">
    <name type="scientific">Porites evermanni</name>
    <dbReference type="NCBI Taxonomy" id="104178"/>
    <lineage>
        <taxon>Eukaryota</taxon>
        <taxon>Metazoa</taxon>
        <taxon>Cnidaria</taxon>
        <taxon>Anthozoa</taxon>
        <taxon>Hexacorallia</taxon>
        <taxon>Scleractinia</taxon>
        <taxon>Fungiina</taxon>
        <taxon>Poritidae</taxon>
        <taxon>Porites</taxon>
    </lineage>
</organism>
<feature type="transmembrane region" description="Helical" evidence="13">
    <location>
        <begin position="134"/>
        <end position="159"/>
    </location>
</feature>
<name>A0ABN8QG35_9CNID</name>
<dbReference type="PANTHER" id="PTHR11690">
    <property type="entry name" value="AMILORIDE-SENSITIVE SODIUM CHANNEL-RELATED"/>
    <property type="match status" value="1"/>
</dbReference>
<evidence type="ECO:0000256" key="9">
    <source>
        <dbReference type="ARBA" id="ARBA00023201"/>
    </source>
</evidence>
<proteinExistence type="inferred from homology"/>
<dbReference type="Proteomes" id="UP001159427">
    <property type="component" value="Unassembled WGS sequence"/>
</dbReference>
<dbReference type="PANTHER" id="PTHR11690:SF296">
    <property type="entry name" value="DEGENERIN-LIKE PROTEIN DEL-10"/>
    <property type="match status" value="1"/>
</dbReference>
<dbReference type="Gene3D" id="2.60.470.10">
    <property type="entry name" value="Acid-sensing ion channels like domains"/>
    <property type="match status" value="1"/>
</dbReference>
<dbReference type="InterPro" id="IPR001873">
    <property type="entry name" value="ENaC"/>
</dbReference>
<evidence type="ECO:0000256" key="2">
    <source>
        <dbReference type="ARBA" id="ARBA00022448"/>
    </source>
</evidence>
<feature type="transmembrane region" description="Helical" evidence="13">
    <location>
        <begin position="56"/>
        <end position="77"/>
    </location>
</feature>
<evidence type="ECO:0000256" key="1">
    <source>
        <dbReference type="ARBA" id="ARBA00004141"/>
    </source>
</evidence>
<evidence type="ECO:0000256" key="4">
    <source>
        <dbReference type="ARBA" id="ARBA00022692"/>
    </source>
</evidence>
<feature type="region of interest" description="Disordered" evidence="12">
    <location>
        <begin position="1"/>
        <end position="22"/>
    </location>
</feature>
<dbReference type="EMBL" id="CALNXI010001296">
    <property type="protein sequence ID" value="CAH3163752.1"/>
    <property type="molecule type" value="Genomic_DNA"/>
</dbReference>
<evidence type="ECO:0000313" key="15">
    <source>
        <dbReference type="Proteomes" id="UP001159427"/>
    </source>
</evidence>